<dbReference type="Gene3D" id="3.30.160.60">
    <property type="entry name" value="Classic Zinc Finger"/>
    <property type="match status" value="1"/>
</dbReference>
<evidence type="ECO:0000313" key="5">
    <source>
        <dbReference type="Proteomes" id="UP000015241"/>
    </source>
</evidence>
<keyword evidence="1" id="KW-0479">Metal-binding</keyword>
<reference evidence="4 5" key="1">
    <citation type="journal article" date="2012" name="Science">
        <title>The Paleozoic origin of enzymatic lignin decomposition reconstructed from 31 fungal genomes.</title>
        <authorList>
            <person name="Floudas D."/>
            <person name="Binder M."/>
            <person name="Riley R."/>
            <person name="Barry K."/>
            <person name="Blanchette R.A."/>
            <person name="Henrissat B."/>
            <person name="Martinez A.T."/>
            <person name="Otillar R."/>
            <person name="Spatafora J.W."/>
            <person name="Yadav J.S."/>
            <person name="Aerts A."/>
            <person name="Benoit I."/>
            <person name="Boyd A."/>
            <person name="Carlson A."/>
            <person name="Copeland A."/>
            <person name="Coutinho P.M."/>
            <person name="de Vries R.P."/>
            <person name="Ferreira P."/>
            <person name="Findley K."/>
            <person name="Foster B."/>
            <person name="Gaskell J."/>
            <person name="Glotzer D."/>
            <person name="Gorecki P."/>
            <person name="Heitman J."/>
            <person name="Hesse C."/>
            <person name="Hori C."/>
            <person name="Igarashi K."/>
            <person name="Jurgens J.A."/>
            <person name="Kallen N."/>
            <person name="Kersten P."/>
            <person name="Kohler A."/>
            <person name="Kuees U."/>
            <person name="Kumar T.K.A."/>
            <person name="Kuo A."/>
            <person name="LaButti K."/>
            <person name="Larrondo L.F."/>
            <person name="Lindquist E."/>
            <person name="Ling A."/>
            <person name="Lombard V."/>
            <person name="Lucas S."/>
            <person name="Lundell T."/>
            <person name="Martin R."/>
            <person name="McLaughlin D.J."/>
            <person name="Morgenstern I."/>
            <person name="Morin E."/>
            <person name="Murat C."/>
            <person name="Nagy L.G."/>
            <person name="Nolan M."/>
            <person name="Ohm R.A."/>
            <person name="Patyshakuliyeva A."/>
            <person name="Rokas A."/>
            <person name="Ruiz-Duenas F.J."/>
            <person name="Sabat G."/>
            <person name="Salamov A."/>
            <person name="Samejima M."/>
            <person name="Schmutz J."/>
            <person name="Slot J.C."/>
            <person name="St John F."/>
            <person name="Stenlid J."/>
            <person name="Sun H."/>
            <person name="Sun S."/>
            <person name="Syed K."/>
            <person name="Tsang A."/>
            <person name="Wiebenga A."/>
            <person name="Young D."/>
            <person name="Pisabarro A."/>
            <person name="Eastwood D.C."/>
            <person name="Martin F."/>
            <person name="Cullen D."/>
            <person name="Grigoriev I.V."/>
            <person name="Hibbett D.S."/>
        </authorList>
    </citation>
    <scope>NUCLEOTIDE SEQUENCE</scope>
    <source>
        <strain evidence="5">FP-58527</strain>
    </source>
</reference>
<organism evidence="4 5">
    <name type="scientific">Fomitopsis schrenkii</name>
    <name type="common">Brown rot fungus</name>
    <dbReference type="NCBI Taxonomy" id="2126942"/>
    <lineage>
        <taxon>Eukaryota</taxon>
        <taxon>Fungi</taxon>
        <taxon>Dikarya</taxon>
        <taxon>Basidiomycota</taxon>
        <taxon>Agaricomycotina</taxon>
        <taxon>Agaricomycetes</taxon>
        <taxon>Polyporales</taxon>
        <taxon>Fomitopsis</taxon>
    </lineage>
</organism>
<dbReference type="GO" id="GO:0008270">
    <property type="term" value="F:zinc ion binding"/>
    <property type="evidence" value="ECO:0007669"/>
    <property type="project" value="UniProtKB-KW"/>
</dbReference>
<dbReference type="InParanoid" id="S8DZQ4"/>
<dbReference type="AlphaFoldDB" id="S8DZQ4"/>
<evidence type="ECO:0000313" key="4">
    <source>
        <dbReference type="EMBL" id="EPS98022.1"/>
    </source>
</evidence>
<evidence type="ECO:0000256" key="2">
    <source>
        <dbReference type="SAM" id="MobiDB-lite"/>
    </source>
</evidence>
<gene>
    <name evidence="4" type="ORF">FOMPIDRAFT_55876</name>
</gene>
<accession>S8DZQ4</accession>
<dbReference type="HOGENOM" id="CLU_126337_3_0_1"/>
<dbReference type="STRING" id="743788.S8DZQ4"/>
<feature type="compositionally biased region" description="Basic and acidic residues" evidence="2">
    <location>
        <begin position="99"/>
        <end position="113"/>
    </location>
</feature>
<feature type="domain" description="C2H2-type" evidence="3">
    <location>
        <begin position="83"/>
        <end position="110"/>
    </location>
</feature>
<dbReference type="PROSITE" id="PS50157">
    <property type="entry name" value="ZINC_FINGER_C2H2_2"/>
    <property type="match status" value="1"/>
</dbReference>
<feature type="region of interest" description="Disordered" evidence="2">
    <location>
        <begin position="99"/>
        <end position="122"/>
    </location>
</feature>
<dbReference type="EMBL" id="KE504170">
    <property type="protein sequence ID" value="EPS98022.1"/>
    <property type="molecule type" value="Genomic_DNA"/>
</dbReference>
<evidence type="ECO:0000256" key="1">
    <source>
        <dbReference type="PROSITE-ProRule" id="PRU00042"/>
    </source>
</evidence>
<name>S8DZQ4_FOMSC</name>
<dbReference type="OrthoDB" id="2782214at2759"/>
<evidence type="ECO:0000259" key="3">
    <source>
        <dbReference type="PROSITE" id="PS50157"/>
    </source>
</evidence>
<keyword evidence="5" id="KW-1185">Reference proteome</keyword>
<proteinExistence type="predicted"/>
<dbReference type="InterPro" id="IPR013087">
    <property type="entry name" value="Znf_C2H2_type"/>
</dbReference>
<protein>
    <recommendedName>
        <fullName evidence="3">C2H2-type domain-containing protein</fullName>
    </recommendedName>
</protein>
<keyword evidence="1" id="KW-0863">Zinc-finger</keyword>
<dbReference type="PROSITE" id="PS00028">
    <property type="entry name" value="ZINC_FINGER_C2H2_1"/>
    <property type="match status" value="1"/>
</dbReference>
<sequence length="122" mass="13742">MLAPSGVPPICQWEQCGAHLEDTSPSGVKRHLRTHHGITRADCERGERGVCQWYIDGRPCSGPLDFSSFPKHVSTVHLKATARRCGDCGRRIGRADSLTRHQRDHCPVRRHEQWPGPWESPS</sequence>
<dbReference type="Proteomes" id="UP000015241">
    <property type="component" value="Unassembled WGS sequence"/>
</dbReference>
<keyword evidence="1" id="KW-0862">Zinc</keyword>